<dbReference type="CDD" id="cd16922">
    <property type="entry name" value="HATPase_EvgS-ArcB-TorS-like"/>
    <property type="match status" value="1"/>
</dbReference>
<dbReference type="SMART" id="SM00388">
    <property type="entry name" value="HisKA"/>
    <property type="match status" value="2"/>
</dbReference>
<proteinExistence type="predicted"/>
<evidence type="ECO:0000256" key="6">
    <source>
        <dbReference type="ARBA" id="ARBA00022777"/>
    </source>
</evidence>
<evidence type="ECO:0000256" key="4">
    <source>
        <dbReference type="ARBA" id="ARBA00022553"/>
    </source>
</evidence>
<feature type="domain" description="Response regulatory" evidence="10">
    <location>
        <begin position="1343"/>
        <end position="1457"/>
    </location>
</feature>
<dbReference type="Proteomes" id="UP000256710">
    <property type="component" value="Unassembled WGS sequence"/>
</dbReference>
<dbReference type="FunFam" id="3.30.565.10:FF:000006">
    <property type="entry name" value="Sensor histidine kinase WalK"/>
    <property type="match status" value="1"/>
</dbReference>
<dbReference type="FunFam" id="1.10.287.130:FF:000045">
    <property type="entry name" value="Two-component system sensor histidine kinase/response regulator"/>
    <property type="match status" value="1"/>
</dbReference>
<accession>A0A375HUG7</accession>
<feature type="compositionally biased region" description="Low complexity" evidence="8">
    <location>
        <begin position="19"/>
        <end position="33"/>
    </location>
</feature>
<dbReference type="PROSITE" id="PS50109">
    <property type="entry name" value="HIS_KIN"/>
    <property type="match status" value="2"/>
</dbReference>
<dbReference type="Gene3D" id="1.10.287.130">
    <property type="match status" value="2"/>
</dbReference>
<dbReference type="NCBIfam" id="TIGR00229">
    <property type="entry name" value="sensory_box"/>
    <property type="match status" value="1"/>
</dbReference>
<dbReference type="EMBL" id="LT984807">
    <property type="protein sequence ID" value="SPD61125.1"/>
    <property type="molecule type" value="Genomic_DNA"/>
</dbReference>
<evidence type="ECO:0000256" key="7">
    <source>
        <dbReference type="PROSITE-ProRule" id="PRU00169"/>
    </source>
</evidence>
<reference evidence="14 15" key="1">
    <citation type="submission" date="2018-01" db="EMBL/GenBank/DDBJ databases">
        <authorList>
            <person name="Clerissi C."/>
        </authorList>
    </citation>
    <scope>NUCLEOTIDE SEQUENCE [LARGE SCALE GENOMIC DNA]</scope>
    <source>
        <strain evidence="12">Cupriavidus taiwanensis STM 6082</strain>
        <strain evidence="13">Cupriavidus taiwanensis STM 6160</strain>
        <plasmid evidence="13">II</plasmid>
        <plasmid evidence="14">ii</plasmid>
    </source>
</reference>
<dbReference type="SUPFAM" id="SSF55785">
    <property type="entry name" value="PYP-like sensor domain (PAS domain)"/>
    <property type="match status" value="2"/>
</dbReference>
<dbReference type="PANTHER" id="PTHR43547:SF2">
    <property type="entry name" value="HYBRID SIGNAL TRANSDUCTION HISTIDINE KINASE C"/>
    <property type="match status" value="1"/>
</dbReference>
<evidence type="ECO:0000313" key="15">
    <source>
        <dbReference type="Proteomes" id="UP000256710"/>
    </source>
</evidence>
<dbReference type="PANTHER" id="PTHR43547">
    <property type="entry name" value="TWO-COMPONENT HISTIDINE KINASE"/>
    <property type="match status" value="1"/>
</dbReference>
<feature type="modified residue" description="4-aspartylphosphate" evidence="7">
    <location>
        <position position="1392"/>
    </location>
</feature>
<feature type="domain" description="PAS" evidence="11">
    <location>
        <begin position="822"/>
        <end position="892"/>
    </location>
</feature>
<sequence length="1478" mass="156818">MRTPAASMTPLPSPPPPGETATAGPSTASAAPGDRPGFLAGGGEMGALMRGFDWDATPLGPPQGWPHSLRTAIRIMLTSRQPIWIGWGDALHFFYNDAYKSIIGGKHPGALGQPTSVVWREIWPEIAPLLATAMTGSEGTFVEQKLLVMERNGYPEETYYTFSYSPVPDDHGGTGGIICANSDDTERVRAERQLNVLRDVAATASEARAWRDACARAMAALSSDPRDIVFALLYIAEPGARTLQRTGAIGIDDGHPGAPAQIALDAHWPWPVAEVLAQQQPVLLDGLAERFAVPLPGGAWSVAPSRAAVIEVAPSGSASHRGVLVVGLNPFRLFDERYRSFLTLAAGQIGAAMHSALAYEAERKRAEALAEIDRAKTAFFSNISHEFRTPLTLMLGPLEELVRRAGPGEDRAMLEMTHRNGLRLLKLVNALLDFSRIESGRVTMRRQPTDVAALTADLASLFRASVEAAGITLRVDCPPLCPPLARAVAVDRDMWETIVLNLVSNAFKFTFAGTIAVTVAPQGDDAVVLTVRDTGIGIPAAELPRIFERFHRVEGAQGRTIEGSGIGLALVQELVRLHGGTIDVQSTPGAGTCFTVRLPAGADAAMDAAMDAATAVATAADAAPPASSVQARAYVETALRWPQAQMPPASSVAAEDLPLPSAQPVAEADAGEAARAGALVLVVDNNDDLRDYMRRLLGAAGHRVAVAADGEAALALARAHAPALVVSDVMMPRLDGFGLVRALRGDAALSDTPVLLLSARAGEEARVSGLGSGADDYLVKPFSARELLARVASNLRLSALRRASERRLQELNASLERRVAQAVADHDRLWELSEDLLIVARFDGCLQRVSPAWTRTLGHAPQQVLGRAYLSFIYPDDLAGASAQLDALRHDGMPVRFECRQQRADGALRWLAWTLSVDPANGHIHGVGRDVTGDRAAQAALRHADEALRTAQKMESIGNLTGGVAHDFNNLLQVIGGNLQLLARDLAGDDRAGPRLRNALAGVARGAKLASQLLAFGRRQPLAPRVVNLGRLVRTLDDMLRRALGDGIEIETVVSPDLWNTLVDPFQVENALLNLAINARDAMHGHGRLTLAARNALPGEATGEAAAAAPMQYVLLSVTDTGVGMPPEVQERVFEPFFTTKPEGQGTGLGLSMVYGFIRQSDGHVKISSEPGHGTTVTLFLPRVLQDEDPDIEPDAGPARGGSETVLVVEDDEDVRATVVEMLASLGYHVLRARDAHSALAIVERGVPVDLLFSDVVMPGPLRSTELARKLRERLPDAGVLFTSGYADSAIVHDGRLDAGIELLSKPYTHEALARKVRHVLAHRGQRAGEAGQGRPAPPRVLCVLCVDDDALVRAGTAEVLRAHGMHALEADGEAEALALLDGNAVDVLLTDVALAGESGVDLALAATVRQPGLGVVFATGYALELTPAQRAELGAVAVLRKPYPAQALLEVLRDVAGDIPGDAPGQAEAPGRPQPAS</sequence>
<feature type="compositionally biased region" description="Low complexity" evidence="8">
    <location>
        <begin position="1"/>
        <end position="10"/>
    </location>
</feature>
<dbReference type="Gene3D" id="3.30.565.10">
    <property type="entry name" value="Histidine kinase-like ATPase, C-terminal domain"/>
    <property type="match status" value="2"/>
</dbReference>
<keyword evidence="4 7" id="KW-0597">Phosphoprotein</keyword>
<dbReference type="InterPro" id="IPR003594">
    <property type="entry name" value="HATPase_dom"/>
</dbReference>
<evidence type="ECO:0000313" key="13">
    <source>
        <dbReference type="EMBL" id="SPD61125.1"/>
    </source>
</evidence>
<keyword evidence="5" id="KW-0808">Transferase</keyword>
<dbReference type="SUPFAM" id="SSF55874">
    <property type="entry name" value="ATPase domain of HSP90 chaperone/DNA topoisomerase II/histidine kinase"/>
    <property type="match status" value="2"/>
</dbReference>
<dbReference type="Gene3D" id="3.40.50.2300">
    <property type="match status" value="3"/>
</dbReference>
<evidence type="ECO:0000313" key="12">
    <source>
        <dbReference type="EMBL" id="SOZ38023.1"/>
    </source>
</evidence>
<evidence type="ECO:0000256" key="1">
    <source>
        <dbReference type="ARBA" id="ARBA00000085"/>
    </source>
</evidence>
<name>A0A375HUG7_9BURK</name>
<dbReference type="SMART" id="SM00448">
    <property type="entry name" value="REC"/>
    <property type="match status" value="3"/>
</dbReference>
<dbReference type="Proteomes" id="UP000255168">
    <property type="component" value="Plasmid II"/>
</dbReference>
<organism evidence="13 14">
    <name type="scientific">Cupriavidus neocaledonicus</name>
    <dbReference type="NCBI Taxonomy" id="1040979"/>
    <lineage>
        <taxon>Bacteria</taxon>
        <taxon>Pseudomonadati</taxon>
        <taxon>Pseudomonadota</taxon>
        <taxon>Betaproteobacteria</taxon>
        <taxon>Burkholderiales</taxon>
        <taxon>Burkholderiaceae</taxon>
        <taxon>Cupriavidus</taxon>
    </lineage>
</organism>
<evidence type="ECO:0000256" key="3">
    <source>
        <dbReference type="ARBA" id="ARBA00012438"/>
    </source>
</evidence>
<feature type="modified residue" description="4-aspartylphosphate" evidence="7">
    <location>
        <position position="1255"/>
    </location>
</feature>
<dbReference type="CDD" id="cd00130">
    <property type="entry name" value="PAS"/>
    <property type="match status" value="1"/>
</dbReference>
<dbReference type="Pfam" id="PF00072">
    <property type="entry name" value="Response_reg"/>
    <property type="match status" value="3"/>
</dbReference>
<dbReference type="CDD" id="cd00156">
    <property type="entry name" value="REC"/>
    <property type="match status" value="1"/>
</dbReference>
<dbReference type="Pfam" id="PF08447">
    <property type="entry name" value="PAS_3"/>
    <property type="match status" value="1"/>
</dbReference>
<dbReference type="PROSITE" id="PS50112">
    <property type="entry name" value="PAS"/>
    <property type="match status" value="1"/>
</dbReference>
<dbReference type="Gene3D" id="3.30.450.20">
    <property type="entry name" value="PAS domain"/>
    <property type="match status" value="2"/>
</dbReference>
<dbReference type="InterPro" id="IPR013655">
    <property type="entry name" value="PAS_fold_3"/>
</dbReference>
<dbReference type="InterPro" id="IPR004358">
    <property type="entry name" value="Sig_transdc_His_kin-like_C"/>
</dbReference>
<dbReference type="InterPro" id="IPR003661">
    <property type="entry name" value="HisK_dim/P_dom"/>
</dbReference>
<protein>
    <recommendedName>
        <fullName evidence="3">histidine kinase</fullName>
        <ecNumber evidence="3">2.7.13.3</ecNumber>
    </recommendedName>
</protein>
<feature type="region of interest" description="Disordered" evidence="8">
    <location>
        <begin position="1"/>
        <end position="42"/>
    </location>
</feature>
<dbReference type="CDD" id="cd18161">
    <property type="entry name" value="REC_hyHK_blue-like"/>
    <property type="match status" value="1"/>
</dbReference>
<dbReference type="RefSeq" id="WP_026164173.1">
    <property type="nucleotide sequence ID" value="NZ_AQUR01000094.1"/>
</dbReference>
<evidence type="ECO:0000256" key="8">
    <source>
        <dbReference type="SAM" id="MobiDB-lite"/>
    </source>
</evidence>
<dbReference type="SUPFAM" id="SSF47384">
    <property type="entry name" value="Homodimeric domain of signal transducing histidine kinase"/>
    <property type="match status" value="2"/>
</dbReference>
<dbReference type="InterPro" id="IPR036097">
    <property type="entry name" value="HisK_dim/P_sf"/>
</dbReference>
<dbReference type="SMART" id="SM00387">
    <property type="entry name" value="HATPase_c"/>
    <property type="match status" value="2"/>
</dbReference>
<geneLocation type="plasmid" evidence="14">
    <name>ii</name>
</geneLocation>
<dbReference type="InterPro" id="IPR036890">
    <property type="entry name" value="HATPase_C_sf"/>
</dbReference>
<keyword evidence="13" id="KW-0614">Plasmid</keyword>
<dbReference type="InterPro" id="IPR005467">
    <property type="entry name" value="His_kinase_dom"/>
</dbReference>
<evidence type="ECO:0000259" key="9">
    <source>
        <dbReference type="PROSITE" id="PS50109"/>
    </source>
</evidence>
<dbReference type="SMART" id="SM00091">
    <property type="entry name" value="PAS"/>
    <property type="match status" value="1"/>
</dbReference>
<feature type="domain" description="Response regulatory" evidence="10">
    <location>
        <begin position="1205"/>
        <end position="1321"/>
    </location>
</feature>
<geneLocation type="plasmid" evidence="13">
    <name>II</name>
</geneLocation>
<dbReference type="SUPFAM" id="SSF52172">
    <property type="entry name" value="CheY-like"/>
    <property type="match status" value="3"/>
</dbReference>
<evidence type="ECO:0000259" key="10">
    <source>
        <dbReference type="PROSITE" id="PS50110"/>
    </source>
</evidence>
<dbReference type="Pfam" id="PF00512">
    <property type="entry name" value="HisKA"/>
    <property type="match status" value="1"/>
</dbReference>
<comment type="catalytic activity">
    <reaction evidence="1">
        <text>ATP + protein L-histidine = ADP + protein N-phospho-L-histidine.</text>
        <dbReference type="EC" id="2.7.13.3"/>
    </reaction>
</comment>
<keyword evidence="15" id="KW-1185">Reference proteome</keyword>
<dbReference type="InterPro" id="IPR011006">
    <property type="entry name" value="CheY-like_superfamily"/>
</dbReference>
<dbReference type="PROSITE" id="PS50110">
    <property type="entry name" value="RESPONSE_REGULATORY"/>
    <property type="match status" value="3"/>
</dbReference>
<dbReference type="GO" id="GO:0000155">
    <property type="term" value="F:phosphorelay sensor kinase activity"/>
    <property type="evidence" value="ECO:0007669"/>
    <property type="project" value="InterPro"/>
</dbReference>
<dbReference type="Pfam" id="PF02518">
    <property type="entry name" value="HATPase_c"/>
    <property type="match status" value="2"/>
</dbReference>
<feature type="domain" description="Histidine kinase" evidence="9">
    <location>
        <begin position="963"/>
        <end position="1185"/>
    </location>
</feature>
<keyword evidence="6 12" id="KW-0418">Kinase</keyword>
<feature type="domain" description="Histidine kinase" evidence="9">
    <location>
        <begin position="382"/>
        <end position="602"/>
    </location>
</feature>
<dbReference type="InterPro" id="IPR000014">
    <property type="entry name" value="PAS"/>
</dbReference>
<dbReference type="GO" id="GO:0005886">
    <property type="term" value="C:plasma membrane"/>
    <property type="evidence" value="ECO:0007669"/>
    <property type="project" value="UniProtKB-SubCell"/>
</dbReference>
<evidence type="ECO:0000259" key="11">
    <source>
        <dbReference type="PROSITE" id="PS50112"/>
    </source>
</evidence>
<evidence type="ECO:0000256" key="2">
    <source>
        <dbReference type="ARBA" id="ARBA00004429"/>
    </source>
</evidence>
<dbReference type="PRINTS" id="PR00344">
    <property type="entry name" value="BCTRLSENSOR"/>
</dbReference>
<dbReference type="EMBL" id="OFTC01000032">
    <property type="protein sequence ID" value="SOZ38023.1"/>
    <property type="molecule type" value="Genomic_DNA"/>
</dbReference>
<dbReference type="CDD" id="cd00082">
    <property type="entry name" value="HisKA"/>
    <property type="match status" value="2"/>
</dbReference>
<feature type="domain" description="Response regulatory" evidence="10">
    <location>
        <begin position="679"/>
        <end position="795"/>
    </location>
</feature>
<dbReference type="EC" id="2.7.13.3" evidence="3"/>
<dbReference type="InterPro" id="IPR035965">
    <property type="entry name" value="PAS-like_dom_sf"/>
</dbReference>
<evidence type="ECO:0000256" key="5">
    <source>
        <dbReference type="ARBA" id="ARBA00022679"/>
    </source>
</evidence>
<dbReference type="SUPFAM" id="SSF55781">
    <property type="entry name" value="GAF domain-like"/>
    <property type="match status" value="1"/>
</dbReference>
<gene>
    <name evidence="12" type="ORF">CBM2605_B10240</name>
    <name evidence="13" type="ORF">CBM2607_MP21789</name>
</gene>
<evidence type="ECO:0000313" key="14">
    <source>
        <dbReference type="Proteomes" id="UP000255168"/>
    </source>
</evidence>
<comment type="subcellular location">
    <subcellularLocation>
        <location evidence="2">Cell inner membrane</location>
        <topology evidence="2">Multi-pass membrane protein</topology>
    </subcellularLocation>
</comment>
<dbReference type="InterPro" id="IPR001789">
    <property type="entry name" value="Sig_transdc_resp-reg_receiver"/>
</dbReference>
<feature type="modified residue" description="4-aspartylphosphate" evidence="7">
    <location>
        <position position="728"/>
    </location>
</feature>